<dbReference type="InterPro" id="IPR002397">
    <property type="entry name" value="Cyt_P450_B"/>
</dbReference>
<protein>
    <submittedName>
        <fullName evidence="4">Cytochrome P450</fullName>
    </submittedName>
</protein>
<dbReference type="RefSeq" id="WP_387410896.1">
    <property type="nucleotide sequence ID" value="NZ_JBIASD010000006.1"/>
</dbReference>
<dbReference type="Proteomes" id="UP001602013">
    <property type="component" value="Unassembled WGS sequence"/>
</dbReference>
<evidence type="ECO:0000256" key="3">
    <source>
        <dbReference type="SAM" id="MobiDB-lite"/>
    </source>
</evidence>
<keyword evidence="2" id="KW-0408">Iron</keyword>
<dbReference type="EMBL" id="JBIASD010000006">
    <property type="protein sequence ID" value="MFF3666412.1"/>
    <property type="molecule type" value="Genomic_DNA"/>
</dbReference>
<keyword evidence="2" id="KW-0479">Metal-binding</keyword>
<dbReference type="Gene3D" id="1.10.630.10">
    <property type="entry name" value="Cytochrome P450"/>
    <property type="match status" value="1"/>
</dbReference>
<dbReference type="InterPro" id="IPR001128">
    <property type="entry name" value="Cyt_P450"/>
</dbReference>
<dbReference type="PRINTS" id="PR00359">
    <property type="entry name" value="BP450"/>
</dbReference>
<feature type="region of interest" description="Disordered" evidence="3">
    <location>
        <begin position="59"/>
        <end position="85"/>
    </location>
</feature>
<keyword evidence="2" id="KW-0349">Heme</keyword>
<evidence type="ECO:0000313" key="5">
    <source>
        <dbReference type="Proteomes" id="UP001602013"/>
    </source>
</evidence>
<accession>A0ABW6SN63</accession>
<dbReference type="PROSITE" id="PS00086">
    <property type="entry name" value="CYTOCHROME_P450"/>
    <property type="match status" value="1"/>
</dbReference>
<dbReference type="Pfam" id="PF00067">
    <property type="entry name" value="p450"/>
    <property type="match status" value="1"/>
</dbReference>
<evidence type="ECO:0000256" key="1">
    <source>
        <dbReference type="ARBA" id="ARBA00010617"/>
    </source>
</evidence>
<comment type="similarity">
    <text evidence="1 2">Belongs to the cytochrome P450 family.</text>
</comment>
<proteinExistence type="inferred from homology"/>
<organism evidence="4 5">
    <name type="scientific">Microtetraspora malaysiensis</name>
    <dbReference type="NCBI Taxonomy" id="161358"/>
    <lineage>
        <taxon>Bacteria</taxon>
        <taxon>Bacillati</taxon>
        <taxon>Actinomycetota</taxon>
        <taxon>Actinomycetes</taxon>
        <taxon>Streptosporangiales</taxon>
        <taxon>Streptosporangiaceae</taxon>
        <taxon>Microtetraspora</taxon>
    </lineage>
</organism>
<keyword evidence="5" id="KW-1185">Reference proteome</keyword>
<dbReference type="SUPFAM" id="SSF48264">
    <property type="entry name" value="Cytochrome P450"/>
    <property type="match status" value="1"/>
</dbReference>
<dbReference type="InterPro" id="IPR036396">
    <property type="entry name" value="Cyt_P450_sf"/>
</dbReference>
<dbReference type="PANTHER" id="PTHR46696">
    <property type="entry name" value="P450, PUTATIVE (EUROFUNG)-RELATED"/>
    <property type="match status" value="1"/>
</dbReference>
<dbReference type="PRINTS" id="PR00385">
    <property type="entry name" value="P450"/>
</dbReference>
<dbReference type="InterPro" id="IPR017972">
    <property type="entry name" value="Cyt_P450_CS"/>
</dbReference>
<evidence type="ECO:0000313" key="4">
    <source>
        <dbReference type="EMBL" id="MFF3666412.1"/>
    </source>
</evidence>
<comment type="caution">
    <text evidence="4">The sequence shown here is derived from an EMBL/GenBank/DDBJ whole genome shotgun (WGS) entry which is preliminary data.</text>
</comment>
<keyword evidence="2" id="KW-0560">Oxidoreductase</keyword>
<reference evidence="4 5" key="1">
    <citation type="submission" date="2024-10" db="EMBL/GenBank/DDBJ databases">
        <title>The Natural Products Discovery Center: Release of the First 8490 Sequenced Strains for Exploring Actinobacteria Biosynthetic Diversity.</title>
        <authorList>
            <person name="Kalkreuter E."/>
            <person name="Kautsar S.A."/>
            <person name="Yang D."/>
            <person name="Bader C.D."/>
            <person name="Teijaro C.N."/>
            <person name="Fluegel L."/>
            <person name="Davis C.M."/>
            <person name="Simpson J.R."/>
            <person name="Lauterbach L."/>
            <person name="Steele A.D."/>
            <person name="Gui C."/>
            <person name="Meng S."/>
            <person name="Li G."/>
            <person name="Viehrig K."/>
            <person name="Ye F."/>
            <person name="Su P."/>
            <person name="Kiefer A.F."/>
            <person name="Nichols A."/>
            <person name="Cepeda A.J."/>
            <person name="Yan W."/>
            <person name="Fan B."/>
            <person name="Jiang Y."/>
            <person name="Adhikari A."/>
            <person name="Zheng C.-J."/>
            <person name="Schuster L."/>
            <person name="Cowan T.M."/>
            <person name="Smanski M.J."/>
            <person name="Chevrette M.G."/>
            <person name="De Carvalho L.P.S."/>
            <person name="Shen B."/>
        </authorList>
    </citation>
    <scope>NUCLEOTIDE SEQUENCE [LARGE SCALE GENOMIC DNA]</scope>
    <source>
        <strain evidence="4 5">NPDC002173</strain>
    </source>
</reference>
<sequence>MAETSVFARILDYANRADPYPLYAELRETPVLRVDGRYVVSTYREVVELLHDPRISSIREEDVAGGGPSDGESLPGLPPAFIRRDPPDHDRVRRVAMRHFGPPRSPGRVESLRGALSEIVTGLIDGFADRTRVDVVDDFAYPLPVTAICRLLGVPTEDEPRFRVWAAALVEAIDPRAGEATQRRRVEAGLELRAYLDELAEARLRQPSGDLLSALVTDDGVEGAMSRDELLSTASLLLVAGHETTVNLITNGMLTLLRHPAELDRLRRDPGRVVPLVEELLRYEPPVQMLPQRTALDDIEIAGTTIPKGATITLVLAAADRDPGHFPDPDRFDPDRADKEHLGFGGGIHFCFGAPLARLETRLALSALASRLENPRLVADPPPYRENVALRGPRHLLIEFDGVAPSPVT</sequence>
<dbReference type="PANTHER" id="PTHR46696:SF1">
    <property type="entry name" value="CYTOCHROME P450 YJIB-RELATED"/>
    <property type="match status" value="1"/>
</dbReference>
<name>A0ABW6SN63_9ACTN</name>
<keyword evidence="2" id="KW-0503">Monooxygenase</keyword>
<dbReference type="CDD" id="cd20625">
    <property type="entry name" value="CYP164-like"/>
    <property type="match status" value="1"/>
</dbReference>
<evidence type="ECO:0000256" key="2">
    <source>
        <dbReference type="RuleBase" id="RU000461"/>
    </source>
</evidence>
<gene>
    <name evidence="4" type="ORF">ACFYXI_12530</name>
</gene>